<keyword evidence="2" id="KW-0294">Fucose metabolism</keyword>
<sequence length="505" mass="56775">MERPPFIFWNHFLPLRRMRLRYLGVGALLVVSCFFFVASCPPVSRPAWVDEVDEVAVALRHPTFSVIKDYERNLPQHSLPPSKGHRPRYLFFPHASWGSGWNNVFQEQLMNTHLAYLSQRAYVFPDYIPRDHPPFPDTLDNGTRHMLHVPMNAFVSGPTGGGPFSADGPDSLVRRSVSEKWWNVVCPPHEVVVVNVGQTMRELGLDDAIDDGGRILTRWASKLLRMEASCVSIEGSSVFNYILFAYRILSAWPSYGPSPTLKYFAWSSLVTGALSRNFHLLSTTPRPPKYLLPSAADVAPYKLTSFKPLHASEPPIPGLLAIHVRRGDYEGHCQGLSFGLAEYNAWNNLGTPKISQRPEFVDFSRPMWPQLPDYLEVPEGDSPQDARFKHCLPTAEEIVARVGKVREEAMMSGTAPNLRRIYVATNGQREWMENLTALLKADGWIVSTSFDMELTLEERAVGQAVDMAIMTAAEAFIGVGFSSMSSNVVQIRLAGGRDPRTIRFW</sequence>
<dbReference type="GO" id="GO:0046922">
    <property type="term" value="F:peptide-O-fucosyltransferase activity"/>
    <property type="evidence" value="ECO:0007669"/>
    <property type="project" value="InterPro"/>
</dbReference>
<keyword evidence="3" id="KW-0119">Carbohydrate metabolism</keyword>
<name>A0AAW0D1K0_9AGAR</name>
<evidence type="ECO:0000313" key="5">
    <source>
        <dbReference type="EMBL" id="KAK7044367.1"/>
    </source>
</evidence>
<keyword evidence="6" id="KW-1185">Reference proteome</keyword>
<dbReference type="PANTHER" id="PTHR13398:SF0">
    <property type="entry name" value="GDP-FUCOSE PROTEIN O-FUCOSYLTRANSFERASE 2"/>
    <property type="match status" value="1"/>
</dbReference>
<dbReference type="Proteomes" id="UP001362999">
    <property type="component" value="Unassembled WGS sequence"/>
</dbReference>
<gene>
    <name evidence="5" type="ORF">R3P38DRAFT_161993</name>
</gene>
<evidence type="ECO:0000256" key="2">
    <source>
        <dbReference type="ARBA" id="ARBA00023253"/>
    </source>
</evidence>
<keyword evidence="4" id="KW-1133">Transmembrane helix</keyword>
<evidence type="ECO:0000256" key="1">
    <source>
        <dbReference type="ARBA" id="ARBA00022679"/>
    </source>
</evidence>
<protein>
    <submittedName>
        <fullName evidence="5">SH3 and PX-domain-containing 3</fullName>
    </submittedName>
</protein>
<evidence type="ECO:0000256" key="4">
    <source>
        <dbReference type="SAM" id="Phobius"/>
    </source>
</evidence>
<dbReference type="CDD" id="cd11296">
    <property type="entry name" value="O-FucT_like"/>
    <property type="match status" value="1"/>
</dbReference>
<dbReference type="PANTHER" id="PTHR13398">
    <property type="entry name" value="GDP-FUCOSE PROTEIN O-FUCOSYLTRANSFERASE 2"/>
    <property type="match status" value="1"/>
</dbReference>
<dbReference type="AlphaFoldDB" id="A0AAW0D1K0"/>
<dbReference type="EMBL" id="JAWWNJ010000011">
    <property type="protein sequence ID" value="KAK7044367.1"/>
    <property type="molecule type" value="Genomic_DNA"/>
</dbReference>
<reference evidence="5 6" key="1">
    <citation type="journal article" date="2024" name="J Genomics">
        <title>Draft genome sequencing and assembly of Favolaschia claudopus CIRM-BRFM 2984 isolated from oak limbs.</title>
        <authorList>
            <person name="Navarro D."/>
            <person name="Drula E."/>
            <person name="Chaduli D."/>
            <person name="Cazenave R."/>
            <person name="Ahrendt S."/>
            <person name="Wang J."/>
            <person name="Lipzen A."/>
            <person name="Daum C."/>
            <person name="Barry K."/>
            <person name="Grigoriev I.V."/>
            <person name="Favel A."/>
            <person name="Rosso M.N."/>
            <person name="Martin F."/>
        </authorList>
    </citation>
    <scope>NUCLEOTIDE SEQUENCE [LARGE SCALE GENOMIC DNA]</scope>
    <source>
        <strain evidence="5 6">CIRM-BRFM 2984</strain>
    </source>
</reference>
<dbReference type="InterPro" id="IPR045130">
    <property type="entry name" value="OFUT2-like"/>
</dbReference>
<dbReference type="PROSITE" id="PS51257">
    <property type="entry name" value="PROKAR_LIPOPROTEIN"/>
    <property type="match status" value="1"/>
</dbReference>
<keyword evidence="1" id="KW-0808">Transferase</keyword>
<feature type="transmembrane region" description="Helical" evidence="4">
    <location>
        <begin position="20"/>
        <end position="38"/>
    </location>
</feature>
<organism evidence="5 6">
    <name type="scientific">Favolaschia claudopus</name>
    <dbReference type="NCBI Taxonomy" id="2862362"/>
    <lineage>
        <taxon>Eukaryota</taxon>
        <taxon>Fungi</taxon>
        <taxon>Dikarya</taxon>
        <taxon>Basidiomycota</taxon>
        <taxon>Agaricomycotina</taxon>
        <taxon>Agaricomycetes</taxon>
        <taxon>Agaricomycetidae</taxon>
        <taxon>Agaricales</taxon>
        <taxon>Marasmiineae</taxon>
        <taxon>Mycenaceae</taxon>
        <taxon>Favolaschia</taxon>
    </lineage>
</organism>
<keyword evidence="4" id="KW-0472">Membrane</keyword>
<keyword evidence="4" id="KW-0812">Transmembrane</keyword>
<proteinExistence type="predicted"/>
<dbReference type="GO" id="GO:0006004">
    <property type="term" value="P:fucose metabolic process"/>
    <property type="evidence" value="ECO:0007669"/>
    <property type="project" value="UniProtKB-KW"/>
</dbReference>
<accession>A0AAW0D1K0</accession>
<evidence type="ECO:0000313" key="6">
    <source>
        <dbReference type="Proteomes" id="UP001362999"/>
    </source>
</evidence>
<evidence type="ECO:0000256" key="3">
    <source>
        <dbReference type="ARBA" id="ARBA00023277"/>
    </source>
</evidence>
<dbReference type="Gene3D" id="3.40.50.11350">
    <property type="match status" value="1"/>
</dbReference>
<comment type="caution">
    <text evidence="5">The sequence shown here is derived from an EMBL/GenBank/DDBJ whole genome shotgun (WGS) entry which is preliminary data.</text>
</comment>